<keyword evidence="3" id="KW-1185">Reference proteome</keyword>
<dbReference type="CDD" id="cd04301">
    <property type="entry name" value="NAT_SF"/>
    <property type="match status" value="1"/>
</dbReference>
<dbReference type="SUPFAM" id="SSF55729">
    <property type="entry name" value="Acyl-CoA N-acyltransferases (Nat)"/>
    <property type="match status" value="1"/>
</dbReference>
<dbReference type="InterPro" id="IPR000182">
    <property type="entry name" value="GNAT_dom"/>
</dbReference>
<dbReference type="Gene3D" id="3.40.630.30">
    <property type="match status" value="1"/>
</dbReference>
<sequence>MNQERLSFQDITLRVATEQDFEPLYQLMTEDEAWTELNGPYFGYQRPTREQFREGYFSKLALGNEALVIEYHQRVVGTVSCYWEDQQTRWLEVGVLVYDSQLWGCGIGMKALIPWVSYLFNTLDIERVGLTTWSGNPRMMKCALKLGMTQEARLRKVRYYQGHYYDSVKYGVLREEWRELEKLWRQRDHIYLFDWGDTLMVDDPNQSGKMCDWPNVQHVEGAKVLLSGLQNTAPFMSQPMPKILRKKT</sequence>
<name>A0A090T2Y7_9VIBR</name>
<evidence type="ECO:0000313" key="2">
    <source>
        <dbReference type="EMBL" id="GAL34365.1"/>
    </source>
</evidence>
<evidence type="ECO:0000259" key="1">
    <source>
        <dbReference type="PROSITE" id="PS51186"/>
    </source>
</evidence>
<reference evidence="2 3" key="1">
    <citation type="submission" date="2014-09" db="EMBL/GenBank/DDBJ databases">
        <title>Vibrio maritimus JCM 19240. (C210) whole genome shotgun sequence.</title>
        <authorList>
            <person name="Sawabe T."/>
            <person name="Meirelles P."/>
            <person name="Nakanishi M."/>
            <person name="Sayaka M."/>
            <person name="Hattori M."/>
            <person name="Ohkuma M."/>
        </authorList>
    </citation>
    <scope>NUCLEOTIDE SEQUENCE [LARGE SCALE GENOMIC DNA]</scope>
    <source>
        <strain evidence="2 3">JCM 19240</strain>
    </source>
</reference>
<dbReference type="EMBL" id="BBMT01000004">
    <property type="protein sequence ID" value="GAL34365.1"/>
    <property type="molecule type" value="Genomic_DNA"/>
</dbReference>
<organism evidence="2 3">
    <name type="scientific">Vibrio maritimus</name>
    <dbReference type="NCBI Taxonomy" id="990268"/>
    <lineage>
        <taxon>Bacteria</taxon>
        <taxon>Pseudomonadati</taxon>
        <taxon>Pseudomonadota</taxon>
        <taxon>Gammaproteobacteria</taxon>
        <taxon>Vibrionales</taxon>
        <taxon>Vibrionaceae</taxon>
        <taxon>Vibrio</taxon>
    </lineage>
</organism>
<comment type="caution">
    <text evidence="2">The sequence shown here is derived from an EMBL/GenBank/DDBJ whole genome shotgun (WGS) entry which is preliminary data.</text>
</comment>
<gene>
    <name evidence="2" type="ORF">JCM19240_1273</name>
</gene>
<keyword evidence="2" id="KW-0808">Transferase</keyword>
<feature type="domain" description="N-acetyltransferase" evidence="1">
    <location>
        <begin position="11"/>
        <end position="171"/>
    </location>
</feature>
<dbReference type="PANTHER" id="PTHR43415:SF4">
    <property type="entry name" value="N-ACETYLTRANSFERASE DOMAIN-CONTAINING PROTEIN"/>
    <property type="match status" value="1"/>
</dbReference>
<proteinExistence type="predicted"/>
<dbReference type="PROSITE" id="PS51186">
    <property type="entry name" value="GNAT"/>
    <property type="match status" value="1"/>
</dbReference>
<protein>
    <submittedName>
        <fullName evidence="2">Acetyltransferase</fullName>
    </submittedName>
</protein>
<accession>A0A090T2Y7</accession>
<dbReference type="Pfam" id="PF13302">
    <property type="entry name" value="Acetyltransf_3"/>
    <property type="match status" value="1"/>
</dbReference>
<reference evidence="2 3" key="2">
    <citation type="submission" date="2014-09" db="EMBL/GenBank/DDBJ databases">
        <authorList>
            <consortium name="NBRP consortium"/>
            <person name="Sawabe T."/>
            <person name="Meirelles P."/>
            <person name="Nakanishi M."/>
            <person name="Sayaka M."/>
            <person name="Hattori M."/>
            <person name="Ohkuma M."/>
        </authorList>
    </citation>
    <scope>NUCLEOTIDE SEQUENCE [LARGE SCALE GENOMIC DNA]</scope>
    <source>
        <strain evidence="2 3">JCM 19240</strain>
    </source>
</reference>
<evidence type="ECO:0000313" key="3">
    <source>
        <dbReference type="Proteomes" id="UP000029224"/>
    </source>
</evidence>
<dbReference type="Proteomes" id="UP000029224">
    <property type="component" value="Unassembled WGS sequence"/>
</dbReference>
<dbReference type="AlphaFoldDB" id="A0A090T2Y7"/>
<dbReference type="PANTHER" id="PTHR43415">
    <property type="entry name" value="SPERMIDINE N(1)-ACETYLTRANSFERASE"/>
    <property type="match status" value="1"/>
</dbReference>
<dbReference type="InterPro" id="IPR016181">
    <property type="entry name" value="Acyl_CoA_acyltransferase"/>
</dbReference>
<dbReference type="GO" id="GO:0016747">
    <property type="term" value="F:acyltransferase activity, transferring groups other than amino-acyl groups"/>
    <property type="evidence" value="ECO:0007669"/>
    <property type="project" value="InterPro"/>
</dbReference>